<dbReference type="EMBL" id="VCGU01000007">
    <property type="protein sequence ID" value="TRY73429.1"/>
    <property type="molecule type" value="Genomic_DNA"/>
</dbReference>
<keyword evidence="4" id="KW-1185">Reference proteome</keyword>
<feature type="region of interest" description="Disordered" evidence="1">
    <location>
        <begin position="337"/>
        <end position="365"/>
    </location>
</feature>
<feature type="chain" id="PRO_5021767664" evidence="2">
    <location>
        <begin position="20"/>
        <end position="643"/>
    </location>
</feature>
<feature type="compositionally biased region" description="Polar residues" evidence="1">
    <location>
        <begin position="512"/>
        <end position="524"/>
    </location>
</feature>
<organism evidence="3 4">
    <name type="scientific">Tigriopus californicus</name>
    <name type="common">Marine copepod</name>
    <dbReference type="NCBI Taxonomy" id="6832"/>
    <lineage>
        <taxon>Eukaryota</taxon>
        <taxon>Metazoa</taxon>
        <taxon>Ecdysozoa</taxon>
        <taxon>Arthropoda</taxon>
        <taxon>Crustacea</taxon>
        <taxon>Multicrustacea</taxon>
        <taxon>Hexanauplia</taxon>
        <taxon>Copepoda</taxon>
        <taxon>Harpacticoida</taxon>
        <taxon>Harpacticidae</taxon>
        <taxon>Tigriopus</taxon>
    </lineage>
</organism>
<sequence length="643" mass="70136">MVLKIALFVTVLGLQIVHGAQSSLSSSFNNGNLQDQKTTSGFHALISHRRGHSATLSPSKSPSFRDANGRSKSTLGSFSDIFGLARGSSDPIHSDKRQPRELGGSHRIGAASTVQNTNVRPDSLFVSSGEIVWPEGPSSSDVKFSQFSVGRKGTHTFLNGNTNAIHDDALKVADLSVLDVHHPQSPYGLIQDVLPRSKLPPPMDQAIVEDAALGLNPEEVWLSDGDLLVLKGGTTSAQDGFDNPWEPLDDYEAPYREPVLAPENVLETHKGQFSGIAVFLPSIQEAHFNHMRHNKNRQQEEISGRSPRIGGFHSLPTYSNTGKFAVSQPLPSSPRFSSNSFVFPRGHPGPSSSHRSMISGGSSVAQSTGWIPSSPSFNSFLSASLSYQQGTPKPSRGNHPLNFQLLRHTAVASTSSPSLRHSNSDSPLGITNSASSPTTRPGFVIPNRNRNTALFGVSLSQSQPPSSSHHIRSILYQNIPTVTTVNNLPLKRIRLKLDHQPKHLSDEDHKINSTSHSVRSSTKLSNSGADNFYYSLSKSPLSKSRPQKNMRVRKQTNRPPSVTRQLSTHTLNSEPISPPAMLGSLVKKKQQLQPKSVYQSVNRPIQSLQWSPNGSGNLWNRARYVPPLGHQLQGIQFLQQRPV</sequence>
<feature type="region of interest" description="Disordered" evidence="1">
    <location>
        <begin position="504"/>
        <end position="524"/>
    </location>
</feature>
<gene>
    <name evidence="3" type="ORF">TCAL_07781</name>
</gene>
<feature type="compositionally biased region" description="Polar residues" evidence="1">
    <location>
        <begin position="412"/>
        <end position="439"/>
    </location>
</feature>
<feature type="compositionally biased region" description="Polar residues" evidence="1">
    <location>
        <begin position="557"/>
        <end position="575"/>
    </location>
</feature>
<feature type="signal peptide" evidence="2">
    <location>
        <begin position="1"/>
        <end position="19"/>
    </location>
</feature>
<evidence type="ECO:0000313" key="3">
    <source>
        <dbReference type="EMBL" id="TRY73429.1"/>
    </source>
</evidence>
<accession>A0A553P6W6</accession>
<feature type="compositionally biased region" description="Basic and acidic residues" evidence="1">
    <location>
        <begin position="92"/>
        <end position="104"/>
    </location>
</feature>
<proteinExistence type="predicted"/>
<comment type="caution">
    <text evidence="3">The sequence shown here is derived from an EMBL/GenBank/DDBJ whole genome shotgun (WGS) entry which is preliminary data.</text>
</comment>
<feature type="compositionally biased region" description="Low complexity" evidence="1">
    <location>
        <begin position="349"/>
        <end position="363"/>
    </location>
</feature>
<dbReference type="AlphaFoldDB" id="A0A553P6W6"/>
<name>A0A553P6W6_TIGCA</name>
<feature type="region of interest" description="Disordered" evidence="1">
    <location>
        <begin position="50"/>
        <end position="72"/>
    </location>
</feature>
<protein>
    <submittedName>
        <fullName evidence="3">Uncharacterized protein</fullName>
    </submittedName>
</protein>
<keyword evidence="2" id="KW-0732">Signal</keyword>
<evidence type="ECO:0000256" key="2">
    <source>
        <dbReference type="SAM" id="SignalP"/>
    </source>
</evidence>
<feature type="region of interest" description="Disordered" evidence="1">
    <location>
        <begin position="86"/>
        <end position="114"/>
    </location>
</feature>
<evidence type="ECO:0000256" key="1">
    <source>
        <dbReference type="SAM" id="MobiDB-lite"/>
    </source>
</evidence>
<evidence type="ECO:0000313" key="4">
    <source>
        <dbReference type="Proteomes" id="UP000318571"/>
    </source>
</evidence>
<feature type="region of interest" description="Disordered" evidence="1">
    <location>
        <begin position="536"/>
        <end position="578"/>
    </location>
</feature>
<dbReference type="Proteomes" id="UP000318571">
    <property type="component" value="Chromosome 3"/>
</dbReference>
<feature type="region of interest" description="Disordered" evidence="1">
    <location>
        <begin position="412"/>
        <end position="447"/>
    </location>
</feature>
<reference evidence="3 4" key="1">
    <citation type="journal article" date="2018" name="Nat. Ecol. Evol.">
        <title>Genomic signatures of mitonuclear coevolution across populations of Tigriopus californicus.</title>
        <authorList>
            <person name="Barreto F.S."/>
            <person name="Watson E.T."/>
            <person name="Lima T.G."/>
            <person name="Willett C.S."/>
            <person name="Edmands S."/>
            <person name="Li W."/>
            <person name="Burton R.S."/>
        </authorList>
    </citation>
    <scope>NUCLEOTIDE SEQUENCE [LARGE SCALE GENOMIC DNA]</scope>
    <source>
        <strain evidence="3 4">San Diego</strain>
    </source>
</reference>
<feature type="compositionally biased region" description="Basic residues" evidence="1">
    <location>
        <begin position="545"/>
        <end position="556"/>
    </location>
</feature>